<evidence type="ECO:0000256" key="2">
    <source>
        <dbReference type="SAM" id="MobiDB-lite"/>
    </source>
</evidence>
<keyword evidence="3" id="KW-0472">Membrane</keyword>
<dbReference type="GO" id="GO:0046856">
    <property type="term" value="P:phosphatidylinositol dephosphorylation"/>
    <property type="evidence" value="ECO:0007669"/>
    <property type="project" value="TreeGrafter"/>
</dbReference>
<dbReference type="Gene3D" id="3.30.70.330">
    <property type="match status" value="1"/>
</dbReference>
<dbReference type="EMBL" id="CP076749">
    <property type="protein sequence ID" value="QWW21423.1"/>
    <property type="molecule type" value="Genomic_DNA"/>
</dbReference>
<dbReference type="Pfam" id="PF02383">
    <property type="entry name" value="Syja_N"/>
    <property type="match status" value="1"/>
</dbReference>
<dbReference type="PANTHER" id="PTHR45662">
    <property type="entry name" value="PHOSPHATIDYLINOSITIDE PHOSPHATASE SAC1"/>
    <property type="match status" value="1"/>
</dbReference>
<feature type="compositionally biased region" description="Basic residues" evidence="2">
    <location>
        <begin position="756"/>
        <end position="771"/>
    </location>
</feature>
<dbReference type="PANTHER" id="PTHR45662:SF2">
    <property type="entry name" value="PHOSPHATIDYLINOSITOL-3-PHOSPHATASE SAC1"/>
    <property type="match status" value="1"/>
</dbReference>
<name>A0A8F2VX49_CANAR</name>
<dbReference type="GO" id="GO:0005783">
    <property type="term" value="C:endoplasmic reticulum"/>
    <property type="evidence" value="ECO:0007669"/>
    <property type="project" value="TreeGrafter"/>
</dbReference>
<keyword evidence="3" id="KW-1133">Transmembrane helix</keyword>
<dbReference type="InterPro" id="IPR025715">
    <property type="entry name" value="FoP_C"/>
</dbReference>
<evidence type="ECO:0000256" key="3">
    <source>
        <dbReference type="SAM" id="Phobius"/>
    </source>
</evidence>
<keyword evidence="3" id="KW-0812">Transmembrane</keyword>
<organism evidence="5">
    <name type="scientific">Candidozyma auris</name>
    <name type="common">Yeast</name>
    <name type="synonym">Candida auris</name>
    <dbReference type="NCBI Taxonomy" id="498019"/>
    <lineage>
        <taxon>Eukaryota</taxon>
        <taxon>Fungi</taxon>
        <taxon>Dikarya</taxon>
        <taxon>Ascomycota</taxon>
        <taxon>Saccharomycotina</taxon>
        <taxon>Pichiomycetes</taxon>
        <taxon>Metschnikowiaceae</taxon>
        <taxon>Candidozyma</taxon>
    </lineage>
</organism>
<dbReference type="GO" id="GO:0034593">
    <property type="term" value="F:phosphatidylinositol bisphosphate phosphatase activity"/>
    <property type="evidence" value="ECO:0007669"/>
    <property type="project" value="UniProtKB-ARBA"/>
</dbReference>
<dbReference type="Pfam" id="PF13865">
    <property type="entry name" value="FoP_duplication"/>
    <property type="match status" value="1"/>
</dbReference>
<feature type="compositionally biased region" description="Basic and acidic residues" evidence="2">
    <location>
        <begin position="739"/>
        <end position="755"/>
    </location>
</feature>
<feature type="transmembrane region" description="Helical" evidence="3">
    <location>
        <begin position="513"/>
        <end position="531"/>
    </location>
</feature>
<feature type="region of interest" description="Disordered" evidence="2">
    <location>
        <begin position="726"/>
        <end position="818"/>
    </location>
</feature>
<dbReference type="GO" id="GO:0003723">
    <property type="term" value="F:RNA binding"/>
    <property type="evidence" value="ECO:0007669"/>
    <property type="project" value="UniProtKB-KW"/>
</dbReference>
<dbReference type="InterPro" id="IPR035979">
    <property type="entry name" value="RBD_domain_sf"/>
</dbReference>
<evidence type="ECO:0000256" key="1">
    <source>
        <dbReference type="ARBA" id="ARBA00022884"/>
    </source>
</evidence>
<keyword evidence="1" id="KW-0694">RNA-binding</keyword>
<proteinExistence type="predicted"/>
<evidence type="ECO:0000313" key="5">
    <source>
        <dbReference type="EMBL" id="QWW21423.1"/>
    </source>
</evidence>
<dbReference type="InterPro" id="IPR002013">
    <property type="entry name" value="SAC_dom"/>
</dbReference>
<dbReference type="AlphaFoldDB" id="A0A8F2VX49"/>
<dbReference type="SUPFAM" id="SSF54928">
    <property type="entry name" value="RNA-binding domain, RBD"/>
    <property type="match status" value="1"/>
</dbReference>
<reference evidence="5" key="1">
    <citation type="submission" date="2021-06" db="EMBL/GenBank/DDBJ databases">
        <title>Candida auris outbreak in lebanese hospital.</title>
        <authorList>
            <person name="Finianos M."/>
        </authorList>
    </citation>
    <scope>NUCLEOTIDE SEQUENCE</scope>
    <source>
        <strain evidence="5">CA7LBN</strain>
    </source>
</reference>
<feature type="compositionally biased region" description="Polar residues" evidence="2">
    <location>
        <begin position="789"/>
        <end position="818"/>
    </location>
</feature>
<feature type="transmembrane region" description="Helical" evidence="3">
    <location>
        <begin position="537"/>
        <end position="553"/>
    </location>
</feature>
<sequence>MSLTHFVSADGSHVLFSPRANQYLLVNSEGTSVSTSSPDVAAKGSGSTVSAVLGTIRFKINKYLVLVTKHEITGSIMGKKIAKVVSHKVYPLGNESLSKKDAEESNYLSLLEQHLNSASLFFSIDNAYDLTNSLQRQLANGVKTYDTRFFWNHYLSEELVAAGANAFVTPTIYGYFEEHSTEFKGHQKLDFALLTRRAWARAGTRYFRRGIDEHGNVANFNETEQIVTTSNNKIFSFLQTRGSVPVYWSEINDLKYKPNLAISSRPSQDATAKHFEEQVKLYGENYLVNLVNQSGYEKPVKDAYEEAVRTLSPSLAEKVKYIYFDFHHECSKMRWDRVKLLLDHLTQIGFTNDNFFAYDINSNTVTHVQDKVVRTNCMDCLDRTNVVQSMLGRWVLQKQLEVTNYLTTPGQAWEIIDPSFNLFFQSFWADNADAVSCAYSGTGALKTDYTRTGKRTKMGALQDLNNSITRYYLNNLRDGHRQDAYDLFLGNYRPFRDSRQSPFVDKRSPYIQLLPYIIGASFFVLLSLLIYPSGSLLSWKNILIVSGCLYLFLKNTTYLIKNGYQFVDWPRLVPLDFLKRTEEFTPDGKFVGIKYEEHENYKTKKNILDVRISRILQLNINNYQPVRFGSGNSIPSQILKSADGRPMLRLKNVHPELNGEDLSNLFISIAPVDFIKFDPRDETIAYVCFQSNYADNNAKAVQKFDGRKAMGQVLVVENAVSLADRIAAPKSQGGRRSRSAGDDRDETPKAREAHRSRAREKKQRQPRRPRPAPKTAEDLDAELSAYMSHDQSNSAGDATNGNSSSAFPAQNNGETMMD</sequence>
<accession>A0A8F2VX49</accession>
<gene>
    <name evidence="5" type="ORF">CA7LBN_000169</name>
</gene>
<dbReference type="PROSITE" id="PS50275">
    <property type="entry name" value="SAC"/>
    <property type="match status" value="1"/>
</dbReference>
<dbReference type="InterPro" id="IPR012677">
    <property type="entry name" value="Nucleotide-bd_a/b_plait_sf"/>
</dbReference>
<dbReference type="Proteomes" id="UP000825438">
    <property type="component" value="Chromosome I"/>
</dbReference>
<evidence type="ECO:0000259" key="4">
    <source>
        <dbReference type="PROSITE" id="PS50275"/>
    </source>
</evidence>
<feature type="domain" description="SAC" evidence="4">
    <location>
        <begin position="122"/>
        <end position="441"/>
    </location>
</feature>
<protein>
    <recommendedName>
        <fullName evidence="4">SAC domain-containing protein</fullName>
    </recommendedName>
</protein>
<dbReference type="GO" id="GO:0043812">
    <property type="term" value="F:phosphatidylinositol-4-phosphate phosphatase activity"/>
    <property type="evidence" value="ECO:0007669"/>
    <property type="project" value="TreeGrafter"/>
</dbReference>